<reference evidence="2" key="1">
    <citation type="submission" date="2021-04" db="EMBL/GenBank/DDBJ databases">
        <title>Genome seq and assembly of Streptomyces sp. RG38.</title>
        <authorList>
            <person name="Chhetri G."/>
        </authorList>
    </citation>
    <scope>NUCLEOTIDE SEQUENCE</scope>
    <source>
        <strain evidence="2">RG38</strain>
    </source>
</reference>
<gene>
    <name evidence="2" type="ORF">J5Y05_22335</name>
</gene>
<evidence type="ECO:0000313" key="3">
    <source>
        <dbReference type="Proteomes" id="UP000677875"/>
    </source>
</evidence>
<evidence type="ECO:0000256" key="1">
    <source>
        <dbReference type="SAM" id="Phobius"/>
    </source>
</evidence>
<keyword evidence="1" id="KW-0812">Transmembrane</keyword>
<proteinExistence type="predicted"/>
<protein>
    <submittedName>
        <fullName evidence="2">Uncharacterized protein</fullName>
    </submittedName>
</protein>
<organism evidence="2 3">
    <name type="scientific">Streptomyces tagetis</name>
    <dbReference type="NCBI Taxonomy" id="2820809"/>
    <lineage>
        <taxon>Bacteria</taxon>
        <taxon>Bacillati</taxon>
        <taxon>Actinomycetota</taxon>
        <taxon>Actinomycetes</taxon>
        <taxon>Kitasatosporales</taxon>
        <taxon>Streptomycetaceae</taxon>
        <taxon>Streptomyces</taxon>
    </lineage>
</organism>
<keyword evidence="1" id="KW-0472">Membrane</keyword>
<keyword evidence="1" id="KW-1133">Transmembrane helix</keyword>
<evidence type="ECO:0000313" key="2">
    <source>
        <dbReference type="EMBL" id="MBQ0829207.1"/>
    </source>
</evidence>
<dbReference type="Proteomes" id="UP000677875">
    <property type="component" value="Unassembled WGS sequence"/>
</dbReference>
<name>A0A940XKM0_9ACTN</name>
<dbReference type="EMBL" id="JAGPNL010000006">
    <property type="protein sequence ID" value="MBQ0829207.1"/>
    <property type="molecule type" value="Genomic_DNA"/>
</dbReference>
<comment type="caution">
    <text evidence="2">The sequence shown here is derived from an EMBL/GenBank/DDBJ whole genome shotgun (WGS) entry which is preliminary data.</text>
</comment>
<feature type="transmembrane region" description="Helical" evidence="1">
    <location>
        <begin position="44"/>
        <end position="66"/>
    </location>
</feature>
<sequence>MLTLRLLPPLARLAERRATGGRGLTTALAAWQLARRPMRGAGPVLLLVLAVALGVPAIGLVVLGTFPGRPGGPPTATTP</sequence>
<keyword evidence="3" id="KW-1185">Reference proteome</keyword>
<accession>A0A940XKM0</accession>
<dbReference type="AlphaFoldDB" id="A0A940XKM0"/>